<protein>
    <submittedName>
        <fullName evidence="7">Type 1 fimbrial protein</fullName>
    </submittedName>
</protein>
<evidence type="ECO:0000256" key="5">
    <source>
        <dbReference type="SAM" id="SignalP"/>
    </source>
</evidence>
<dbReference type="GO" id="GO:0043709">
    <property type="term" value="P:cell adhesion involved in single-species biofilm formation"/>
    <property type="evidence" value="ECO:0007669"/>
    <property type="project" value="TreeGrafter"/>
</dbReference>
<keyword evidence="4" id="KW-0281">Fimbrium</keyword>
<proteinExistence type="inferred from homology"/>
<comment type="caution">
    <text evidence="7">The sequence shown here is derived from an EMBL/GenBank/DDBJ whole genome shotgun (WGS) entry which is preliminary data.</text>
</comment>
<dbReference type="Pfam" id="PF00419">
    <property type="entry name" value="Fimbrial"/>
    <property type="match status" value="1"/>
</dbReference>
<evidence type="ECO:0000313" key="8">
    <source>
        <dbReference type="EMBL" id="OLY67085.1"/>
    </source>
</evidence>
<feature type="signal peptide" evidence="5">
    <location>
        <begin position="1"/>
        <end position="21"/>
    </location>
</feature>
<dbReference type="RefSeq" id="WP_046274747.1">
    <property type="nucleotide sequence ID" value="NZ_CABGPK010000005.1"/>
</dbReference>
<evidence type="ECO:0000256" key="2">
    <source>
        <dbReference type="ARBA" id="ARBA00006671"/>
    </source>
</evidence>
<reference evidence="7" key="2">
    <citation type="submission" date="2020-09" db="EMBL/GenBank/DDBJ databases">
        <title>Characterization of IncC plasmids in Enterobacterales of food-producing animals originating from China.</title>
        <authorList>
            <person name="Zhang Y."/>
            <person name="Lei C.-W."/>
        </authorList>
    </citation>
    <scope>NUCLEOTIDE SEQUENCE</scope>
    <source>
        <strain evidence="7">CC1</strain>
    </source>
</reference>
<dbReference type="Proteomes" id="UP000185597">
    <property type="component" value="Unassembled WGS sequence"/>
</dbReference>
<dbReference type="Gene3D" id="2.60.40.1090">
    <property type="entry name" value="Fimbrial-type adhesion domain"/>
    <property type="match status" value="1"/>
</dbReference>
<dbReference type="InterPro" id="IPR036937">
    <property type="entry name" value="Adhesion_dom_fimbrial_sf"/>
</dbReference>
<evidence type="ECO:0000256" key="4">
    <source>
        <dbReference type="ARBA" id="ARBA00023263"/>
    </source>
</evidence>
<dbReference type="GeneID" id="66272243"/>
<dbReference type="InterPro" id="IPR008966">
    <property type="entry name" value="Adhesion_dom_sf"/>
</dbReference>
<dbReference type="InterPro" id="IPR050263">
    <property type="entry name" value="Bact_Fimbrial_Adh_Pro"/>
</dbReference>
<dbReference type="Proteomes" id="UP000605024">
    <property type="component" value="Unassembled WGS sequence"/>
</dbReference>
<evidence type="ECO:0000313" key="9">
    <source>
        <dbReference type="Proteomes" id="UP000185597"/>
    </source>
</evidence>
<dbReference type="GO" id="GO:0009289">
    <property type="term" value="C:pilus"/>
    <property type="evidence" value="ECO:0007669"/>
    <property type="project" value="UniProtKB-SubCell"/>
</dbReference>
<evidence type="ECO:0000313" key="10">
    <source>
        <dbReference type="Proteomes" id="UP000605024"/>
    </source>
</evidence>
<comment type="similarity">
    <text evidence="2">Belongs to the fimbrial protein family.</text>
</comment>
<dbReference type="PANTHER" id="PTHR33420">
    <property type="entry name" value="FIMBRIAL SUBUNIT ELFA-RELATED"/>
    <property type="match status" value="1"/>
</dbReference>
<feature type="domain" description="Fimbrial-type adhesion" evidence="6">
    <location>
        <begin position="36"/>
        <end position="192"/>
    </location>
</feature>
<dbReference type="PANTHER" id="PTHR33420:SF3">
    <property type="entry name" value="FIMBRIAL SUBUNIT ELFA"/>
    <property type="match status" value="1"/>
</dbReference>
<dbReference type="OrthoDB" id="6595077at2"/>
<gene>
    <name evidence="8" type="ORF">BWD41_21820</name>
    <name evidence="7" type="ORF">ID160_08920</name>
</gene>
<feature type="chain" id="PRO_5040573630" evidence="5">
    <location>
        <begin position="22"/>
        <end position="193"/>
    </location>
</feature>
<keyword evidence="3 5" id="KW-0732">Signal</keyword>
<dbReference type="AlphaFoldDB" id="A0A1R0FQZ5"/>
<dbReference type="EMBL" id="JACXSK010000003">
    <property type="protein sequence ID" value="MBD3122794.1"/>
    <property type="molecule type" value="Genomic_DNA"/>
</dbReference>
<sequence>MSKLSIISLISCAIAIPSAMADFGHGPNRDQKGVVNFSGHVYSNSCIIEAGDKDKQVKLNPVLNTLVSKLHATQLQQFSIKVKGCYINEKIVPKLAWNVNSPLTHDGYLKNTTRGGAQNVALVLKDNREKNINLRNKNDRFEPEKDYLLHGNDSPTLTYKFSVGYIIPRENSGSSYVQPGPVSAQANYSITYL</sequence>
<evidence type="ECO:0000313" key="7">
    <source>
        <dbReference type="EMBL" id="MBD3122794.1"/>
    </source>
</evidence>
<dbReference type="SUPFAM" id="SSF49401">
    <property type="entry name" value="Bacterial adhesins"/>
    <property type="match status" value="1"/>
</dbReference>
<dbReference type="InterPro" id="IPR000259">
    <property type="entry name" value="Adhesion_dom_fimbrial"/>
</dbReference>
<evidence type="ECO:0000256" key="1">
    <source>
        <dbReference type="ARBA" id="ARBA00004561"/>
    </source>
</evidence>
<evidence type="ECO:0000256" key="3">
    <source>
        <dbReference type="ARBA" id="ARBA00022729"/>
    </source>
</evidence>
<name>A0A1R0FQZ5_CITBR</name>
<reference evidence="8 9" key="1">
    <citation type="submission" date="2017-01" db="EMBL/GenBank/DDBJ databases">
        <title>First report of the plasmid-mediated mcr-1 gene in Citrobacter freudii.</title>
        <authorList>
            <person name="Liu J."/>
            <person name="Yang Y."/>
            <person name="Li Y."/>
            <person name="Liu D."/>
            <person name="Tuo H."/>
            <person name="Davis M."/>
            <person name="Zhang A."/>
        </authorList>
    </citation>
    <scope>NUCLEOTIDE SEQUENCE [LARGE SCALE GENOMIC DNA]</scope>
    <source>
        <strain evidence="8 9">SCC4</strain>
    </source>
</reference>
<organism evidence="7 10">
    <name type="scientific">Citrobacter braakii</name>
    <dbReference type="NCBI Taxonomy" id="57706"/>
    <lineage>
        <taxon>Bacteria</taxon>
        <taxon>Pseudomonadati</taxon>
        <taxon>Pseudomonadota</taxon>
        <taxon>Gammaproteobacteria</taxon>
        <taxon>Enterobacterales</taxon>
        <taxon>Enterobacteriaceae</taxon>
        <taxon>Citrobacter</taxon>
        <taxon>Citrobacter freundii complex</taxon>
    </lineage>
</organism>
<evidence type="ECO:0000259" key="6">
    <source>
        <dbReference type="Pfam" id="PF00419"/>
    </source>
</evidence>
<dbReference type="EMBL" id="MTCP01000014">
    <property type="protein sequence ID" value="OLY67085.1"/>
    <property type="molecule type" value="Genomic_DNA"/>
</dbReference>
<comment type="subcellular location">
    <subcellularLocation>
        <location evidence="1">Fimbrium</location>
    </subcellularLocation>
</comment>
<accession>A0A1R0FQZ5</accession>